<evidence type="ECO:0000313" key="2">
    <source>
        <dbReference type="EMBL" id="KAI1712469.1"/>
    </source>
</evidence>
<dbReference type="Proteomes" id="UP001201812">
    <property type="component" value="Unassembled WGS sequence"/>
</dbReference>
<gene>
    <name evidence="2" type="ORF">DdX_09555</name>
</gene>
<proteinExistence type="predicted"/>
<dbReference type="AlphaFoldDB" id="A0AAD4N623"/>
<evidence type="ECO:0000313" key="3">
    <source>
        <dbReference type="Proteomes" id="UP001201812"/>
    </source>
</evidence>
<dbReference type="EMBL" id="JAKKPZ010000018">
    <property type="protein sequence ID" value="KAI1712469.1"/>
    <property type="molecule type" value="Genomic_DNA"/>
</dbReference>
<sequence>MKVGPWAHPEISISQSRASKGPEVGIPDRVNRCSHNKTTDETDRPIGYFGFKMRKGKVLQRSNETEGGKAKSIGPVLLSKALSPIHTDDDRLSIHNAAAEKRWRLMRE</sequence>
<comment type="caution">
    <text evidence="2">The sequence shown here is derived from an EMBL/GenBank/DDBJ whole genome shotgun (WGS) entry which is preliminary data.</text>
</comment>
<protein>
    <submittedName>
        <fullName evidence="2">Uncharacterized protein</fullName>
    </submittedName>
</protein>
<reference evidence="2" key="1">
    <citation type="submission" date="2022-01" db="EMBL/GenBank/DDBJ databases">
        <title>Genome Sequence Resource for Two Populations of Ditylenchus destructor, the Migratory Endoparasitic Phytonematode.</title>
        <authorList>
            <person name="Zhang H."/>
            <person name="Lin R."/>
            <person name="Xie B."/>
        </authorList>
    </citation>
    <scope>NUCLEOTIDE SEQUENCE</scope>
    <source>
        <strain evidence="2">BazhouSP</strain>
    </source>
</reference>
<keyword evidence="3" id="KW-1185">Reference proteome</keyword>
<accession>A0AAD4N623</accession>
<feature type="region of interest" description="Disordered" evidence="1">
    <location>
        <begin position="1"/>
        <end position="47"/>
    </location>
</feature>
<name>A0AAD4N623_9BILA</name>
<evidence type="ECO:0000256" key="1">
    <source>
        <dbReference type="SAM" id="MobiDB-lite"/>
    </source>
</evidence>
<organism evidence="2 3">
    <name type="scientific">Ditylenchus destructor</name>
    <dbReference type="NCBI Taxonomy" id="166010"/>
    <lineage>
        <taxon>Eukaryota</taxon>
        <taxon>Metazoa</taxon>
        <taxon>Ecdysozoa</taxon>
        <taxon>Nematoda</taxon>
        <taxon>Chromadorea</taxon>
        <taxon>Rhabditida</taxon>
        <taxon>Tylenchina</taxon>
        <taxon>Tylenchomorpha</taxon>
        <taxon>Sphaerularioidea</taxon>
        <taxon>Anguinidae</taxon>
        <taxon>Anguininae</taxon>
        <taxon>Ditylenchus</taxon>
    </lineage>
</organism>